<dbReference type="InterPro" id="IPR020846">
    <property type="entry name" value="MFS_dom"/>
</dbReference>
<evidence type="ECO:0000256" key="2">
    <source>
        <dbReference type="ARBA" id="ARBA00008432"/>
    </source>
</evidence>
<keyword evidence="3 7" id="KW-0812">Transmembrane</keyword>
<dbReference type="AlphaFoldDB" id="A0A3Q9KEV0"/>
<dbReference type="InterPro" id="IPR011701">
    <property type="entry name" value="MFS"/>
</dbReference>
<dbReference type="SUPFAM" id="SSF103473">
    <property type="entry name" value="MFS general substrate transporter"/>
    <property type="match status" value="1"/>
</dbReference>
<evidence type="ECO:0000256" key="3">
    <source>
        <dbReference type="ARBA" id="ARBA00022692"/>
    </source>
</evidence>
<feature type="transmembrane region" description="Helical" evidence="7">
    <location>
        <begin position="46"/>
        <end position="66"/>
    </location>
</feature>
<keyword evidence="6 7" id="KW-0472">Membrane</keyword>
<evidence type="ECO:0000256" key="6">
    <source>
        <dbReference type="ARBA" id="ARBA00023136"/>
    </source>
</evidence>
<feature type="transmembrane region" description="Helical" evidence="7">
    <location>
        <begin position="73"/>
        <end position="90"/>
    </location>
</feature>
<dbReference type="InterPro" id="IPR036259">
    <property type="entry name" value="MFS_trans_sf"/>
</dbReference>
<feature type="transmembrane region" description="Helical" evidence="7">
    <location>
        <begin position="331"/>
        <end position="353"/>
    </location>
</feature>
<feature type="transmembrane region" description="Helical" evidence="7">
    <location>
        <begin position="96"/>
        <end position="124"/>
    </location>
</feature>
<dbReference type="Pfam" id="PF07690">
    <property type="entry name" value="MFS_1"/>
    <property type="match status" value="1"/>
</dbReference>
<feature type="transmembrane region" description="Helical" evidence="7">
    <location>
        <begin position="162"/>
        <end position="180"/>
    </location>
</feature>
<comment type="subcellular location">
    <subcellularLocation>
        <location evidence="1">Cell membrane</location>
        <topology evidence="1">Multi-pass membrane protein</topology>
    </subcellularLocation>
</comment>
<dbReference type="GO" id="GO:0015112">
    <property type="term" value="F:nitrate transmembrane transporter activity"/>
    <property type="evidence" value="ECO:0007669"/>
    <property type="project" value="InterPro"/>
</dbReference>
<evidence type="ECO:0000256" key="7">
    <source>
        <dbReference type="SAM" id="Phobius"/>
    </source>
</evidence>
<feature type="transmembrane region" description="Helical" evidence="7">
    <location>
        <begin position="131"/>
        <end position="150"/>
    </location>
</feature>
<dbReference type="Proteomes" id="UP000275579">
    <property type="component" value="Chromosome"/>
</dbReference>
<dbReference type="GO" id="GO:0042128">
    <property type="term" value="P:nitrate assimilation"/>
    <property type="evidence" value="ECO:0007669"/>
    <property type="project" value="UniProtKB-KW"/>
</dbReference>
<feature type="transmembrane region" description="Helical" evidence="7">
    <location>
        <begin position="235"/>
        <end position="256"/>
    </location>
</feature>
<accession>A0A3Q9KEV0</accession>
<evidence type="ECO:0000256" key="4">
    <source>
        <dbReference type="ARBA" id="ARBA00022989"/>
    </source>
</evidence>
<dbReference type="InterPro" id="IPR044772">
    <property type="entry name" value="NO3_transporter"/>
</dbReference>
<evidence type="ECO:0000256" key="5">
    <source>
        <dbReference type="ARBA" id="ARBA00023063"/>
    </source>
</evidence>
<comment type="similarity">
    <text evidence="2">Belongs to the major facilitator superfamily. Nitrate/nitrite porter (TC 2.A.1.8) family.</text>
</comment>
<keyword evidence="4 7" id="KW-1133">Transmembrane helix</keyword>
<evidence type="ECO:0000313" key="10">
    <source>
        <dbReference type="Proteomes" id="UP000275579"/>
    </source>
</evidence>
<proteinExistence type="inferred from homology"/>
<dbReference type="PROSITE" id="PS50850">
    <property type="entry name" value="MFS"/>
    <property type="match status" value="1"/>
</dbReference>
<dbReference type="RefSeq" id="WP_127154135.1">
    <property type="nucleotide sequence ID" value="NZ_CP029042.1"/>
</dbReference>
<sequence>MTVAAYRNLILATTGCAVTFWAWNLLSPLGHTFRTGLSLTGTETAALVAAPLLVGSLGGVPVGALTDRFGARVMFPLVSGLTIVPVLLLIPARHSYAVLLAVGFLLGLGGTTFAIGIPLVNAWFPPRRRGLALGILGTGTAGIALSGYLTPRIHHYDENLPYLVVATALAVFAFLGALMISDHPDQHLPRTSPAARPTRAGRLRGTWEPAALYAIAFGGIVAAGVYLPVYLQTWYHLGVTEAGTGAAGCVLVAAVFRPLGGWCADRVHPAVVTAWSLGAAALCAIIQAFDPALNPVGAVDFLVMAAGLGAAGGAVVALVARVTPQERIGGVAGIVGAAGGLGGFLPALVLGAVHRGKGTYSLGFLLLSDLALAGGVYALARMRTAGAAPAGGS</sequence>
<reference evidence="9 10" key="1">
    <citation type="submission" date="2018-04" db="EMBL/GenBank/DDBJ databases">
        <title>Complete genome sequences of Streptomyces lydicus strain WYEC and characterization of antagonistic properties of biological control agents.</title>
        <authorList>
            <person name="Mariita R.M."/>
            <person name="Sello J.K."/>
        </authorList>
    </citation>
    <scope>NUCLEOTIDE SEQUENCE [LARGE SCALE GENOMIC DNA]</scope>
    <source>
        <strain evidence="9 10">WYEC 108</strain>
    </source>
</reference>
<feature type="transmembrane region" description="Helical" evidence="7">
    <location>
        <begin position="301"/>
        <end position="319"/>
    </location>
</feature>
<feature type="transmembrane region" description="Helical" evidence="7">
    <location>
        <begin position="268"/>
        <end position="289"/>
    </location>
</feature>
<organism evidence="9 10">
    <name type="scientific">Streptomyces lydicus</name>
    <dbReference type="NCBI Taxonomy" id="47763"/>
    <lineage>
        <taxon>Bacteria</taxon>
        <taxon>Bacillati</taxon>
        <taxon>Actinomycetota</taxon>
        <taxon>Actinomycetes</taxon>
        <taxon>Kitasatosporales</taxon>
        <taxon>Streptomycetaceae</taxon>
        <taxon>Streptomyces</taxon>
    </lineage>
</organism>
<feature type="transmembrane region" description="Helical" evidence="7">
    <location>
        <begin position="9"/>
        <end position="26"/>
    </location>
</feature>
<evidence type="ECO:0000313" key="9">
    <source>
        <dbReference type="EMBL" id="AZS75377.1"/>
    </source>
</evidence>
<protein>
    <submittedName>
        <fullName evidence="9">MFS transporter</fullName>
    </submittedName>
</protein>
<feature type="domain" description="Major facilitator superfamily (MFS) profile" evidence="8">
    <location>
        <begin position="8"/>
        <end position="386"/>
    </location>
</feature>
<evidence type="ECO:0000259" key="8">
    <source>
        <dbReference type="PROSITE" id="PS50850"/>
    </source>
</evidence>
<feature type="transmembrane region" description="Helical" evidence="7">
    <location>
        <begin position="210"/>
        <end position="229"/>
    </location>
</feature>
<gene>
    <name evidence="9" type="ORF">DDE74_34700</name>
</gene>
<evidence type="ECO:0000256" key="1">
    <source>
        <dbReference type="ARBA" id="ARBA00004651"/>
    </source>
</evidence>
<keyword evidence="5" id="KW-0534">Nitrate assimilation</keyword>
<dbReference type="PANTHER" id="PTHR23515">
    <property type="entry name" value="HIGH-AFFINITY NITRATE TRANSPORTER 2.3"/>
    <property type="match status" value="1"/>
</dbReference>
<feature type="transmembrane region" description="Helical" evidence="7">
    <location>
        <begin position="359"/>
        <end position="380"/>
    </location>
</feature>
<dbReference type="GO" id="GO:0005886">
    <property type="term" value="C:plasma membrane"/>
    <property type="evidence" value="ECO:0007669"/>
    <property type="project" value="UniProtKB-SubCell"/>
</dbReference>
<dbReference type="Gene3D" id="1.20.1250.20">
    <property type="entry name" value="MFS general substrate transporter like domains"/>
    <property type="match status" value="2"/>
</dbReference>
<dbReference type="EMBL" id="CP029042">
    <property type="protein sequence ID" value="AZS75377.1"/>
    <property type="molecule type" value="Genomic_DNA"/>
</dbReference>
<name>A0A3Q9KEV0_9ACTN</name>